<feature type="chain" id="PRO_5009518586" description="DUF3108 domain-containing protein" evidence="1">
    <location>
        <begin position="20"/>
        <end position="243"/>
    </location>
</feature>
<gene>
    <name evidence="2" type="ORF">A2Y64_02140</name>
</gene>
<dbReference type="InterPro" id="IPR021457">
    <property type="entry name" value="DUF3108"/>
</dbReference>
<proteinExistence type="predicted"/>
<evidence type="ECO:0000313" key="3">
    <source>
        <dbReference type="Proteomes" id="UP000177187"/>
    </source>
</evidence>
<feature type="signal peptide" evidence="1">
    <location>
        <begin position="1"/>
        <end position="19"/>
    </location>
</feature>
<evidence type="ECO:0000256" key="1">
    <source>
        <dbReference type="SAM" id="SignalP"/>
    </source>
</evidence>
<dbReference type="STRING" id="1817816.A2Y64_02140"/>
<accession>A0A1F5FGZ0</accession>
<name>A0A1F5FGZ0_9BACT</name>
<evidence type="ECO:0000313" key="2">
    <source>
        <dbReference type="EMBL" id="OGD78945.1"/>
    </source>
</evidence>
<keyword evidence="1" id="KW-0732">Signal</keyword>
<dbReference type="AlphaFoldDB" id="A0A1F5FGZ0"/>
<evidence type="ECO:0008006" key="4">
    <source>
        <dbReference type="Google" id="ProtNLM"/>
    </source>
</evidence>
<dbReference type="EMBL" id="MFAF01000019">
    <property type="protein sequence ID" value="OGD78945.1"/>
    <property type="molecule type" value="Genomic_DNA"/>
</dbReference>
<dbReference type="Proteomes" id="UP000177187">
    <property type="component" value="Unassembled WGS sequence"/>
</dbReference>
<protein>
    <recommendedName>
        <fullName evidence="4">DUF3108 domain-containing protein</fullName>
    </recommendedName>
</protein>
<sequence>MKMLCIVAVVLSLALPALAATDDLPFAPGEKLIYSVSYGDTKAGICVMKVVKRVTYEGHTCLKLVMELRSSTAFSDFFYVKDDIESLFDVSVLGTRRYEKHLVEGDYATDEILYYDQENHTITREGDVREGIIAGGCDALAAFYHVRTQDIKVGGELSFPYADATRNEVVKVKVIKKETVTVPAGTFECFLVQPMLEEETGIFRQQGQVFIWVSADEFKIPVKITGLTWFGEVRCELEEFIQG</sequence>
<reference evidence="2 3" key="1">
    <citation type="journal article" date="2016" name="Nat. Commun.">
        <title>Thousands of microbial genomes shed light on interconnected biogeochemical processes in an aquifer system.</title>
        <authorList>
            <person name="Anantharaman K."/>
            <person name="Brown C.T."/>
            <person name="Hug L.A."/>
            <person name="Sharon I."/>
            <person name="Castelle C.J."/>
            <person name="Probst A.J."/>
            <person name="Thomas B.C."/>
            <person name="Singh A."/>
            <person name="Wilkins M.J."/>
            <person name="Karaoz U."/>
            <person name="Brodie E.L."/>
            <person name="Williams K.H."/>
            <person name="Hubbard S.S."/>
            <person name="Banfield J.F."/>
        </authorList>
    </citation>
    <scope>NUCLEOTIDE SEQUENCE [LARGE SCALE GENOMIC DNA]</scope>
</reference>
<organism evidence="2 3">
    <name type="scientific">Candidatus Coatesbacteria bacterium RBG_13_66_14</name>
    <dbReference type="NCBI Taxonomy" id="1817816"/>
    <lineage>
        <taxon>Bacteria</taxon>
        <taxon>Candidatus Coatesiibacteriota</taxon>
    </lineage>
</organism>
<comment type="caution">
    <text evidence="2">The sequence shown here is derived from an EMBL/GenBank/DDBJ whole genome shotgun (WGS) entry which is preliminary data.</text>
</comment>
<dbReference type="Gene3D" id="2.40.360.20">
    <property type="match status" value="1"/>
</dbReference>
<dbReference type="Pfam" id="PF11306">
    <property type="entry name" value="DUF3108"/>
    <property type="match status" value="1"/>
</dbReference>